<dbReference type="PANTHER" id="PTHR11439">
    <property type="entry name" value="GAG-POL-RELATED RETROTRANSPOSON"/>
    <property type="match status" value="1"/>
</dbReference>
<proteinExistence type="predicted"/>
<comment type="caution">
    <text evidence="1">The sequence shown here is derived from an EMBL/GenBank/DDBJ whole genome shotgun (WGS) entry which is preliminary data.</text>
</comment>
<name>A0A5A7VE32_CUCMM</name>
<evidence type="ECO:0000313" key="1">
    <source>
        <dbReference type="EMBL" id="KAA0065347.1"/>
    </source>
</evidence>
<reference evidence="1 2" key="1">
    <citation type="submission" date="2019-08" db="EMBL/GenBank/DDBJ databases">
        <title>Draft genome sequences of two oriental melons (Cucumis melo L. var makuwa).</title>
        <authorList>
            <person name="Kwon S.-Y."/>
        </authorList>
    </citation>
    <scope>NUCLEOTIDE SEQUENCE [LARGE SCALE GENOMIC DNA]</scope>
    <source>
        <strain evidence="2">cv. SW 3</strain>
        <tissue evidence="1">Leaf</tissue>
    </source>
</reference>
<dbReference type="PANTHER" id="PTHR11439:SF486">
    <property type="entry name" value="RLK (RECEPTOR-LIKE KINASE) PROTEIN, PUTATIVE-RELATED"/>
    <property type="match status" value="1"/>
</dbReference>
<accession>A0A5A7VE32</accession>
<dbReference type="STRING" id="1194695.A0A5A7VE32"/>
<evidence type="ECO:0000313" key="2">
    <source>
        <dbReference type="Proteomes" id="UP000321393"/>
    </source>
</evidence>
<dbReference type="Proteomes" id="UP000321393">
    <property type="component" value="Unassembled WGS sequence"/>
</dbReference>
<organism evidence="1 2">
    <name type="scientific">Cucumis melo var. makuwa</name>
    <name type="common">Oriental melon</name>
    <dbReference type="NCBI Taxonomy" id="1194695"/>
    <lineage>
        <taxon>Eukaryota</taxon>
        <taxon>Viridiplantae</taxon>
        <taxon>Streptophyta</taxon>
        <taxon>Embryophyta</taxon>
        <taxon>Tracheophyta</taxon>
        <taxon>Spermatophyta</taxon>
        <taxon>Magnoliopsida</taxon>
        <taxon>eudicotyledons</taxon>
        <taxon>Gunneridae</taxon>
        <taxon>Pentapetalae</taxon>
        <taxon>rosids</taxon>
        <taxon>fabids</taxon>
        <taxon>Cucurbitales</taxon>
        <taxon>Cucurbitaceae</taxon>
        <taxon>Benincaseae</taxon>
        <taxon>Cucumis</taxon>
    </lineage>
</organism>
<dbReference type="CDD" id="cd09272">
    <property type="entry name" value="RNase_HI_RT_Ty1"/>
    <property type="match status" value="1"/>
</dbReference>
<protein>
    <submittedName>
        <fullName evidence="1">Mitochondrial protein</fullName>
    </submittedName>
</protein>
<gene>
    <name evidence="1" type="ORF">E6C27_scaffold301G00200</name>
</gene>
<sequence length="664" mass="74467">MAVSIKCTSVSHYDVCASEASMSACQQTNEYTTKLPDTTDTVDSSMQKILALTHIAKTHPSSSIIRDVHSGITTRKKEMRDYAKMVVNVCYTSTMEPTNVTATLTDEYWILAMHEELLQFERIQPKGFIAPVHRDHVYKLCKALYGLKQALRIGMRYSLHICYDRGTEEEVQFKQCSYIDKEKYAKNFVSKFGMDKAKLKRTPAATHLKMTKDATEEKVDSSLYRSAIGSFLYLIASKLDIVFAIGICARYQANPQTSHLHSAKRILKYIADTCNYGLWYTFDTTGVLVGYCDADWAGCSDDRKSTSGGCFFLGNNIAVWFSKKQNSVYLSTAEAEYIAAGSSCSQLLWMKQMMEKYGHSSNPVSLVTVKKEAPELSPPPIFRPSASSFVPKPRVFVEIVVSHSLTRRKEVLSRTTDHGKASTDSSSPHAFSQAYLLTDEDDDYIPRTEETTVPEDSSTSIEDPSAYLDTRMLEPRSTEGSSEFSIPMLPPGHDEGRFHQMYLLYQGVSFHSEEGAQKWKYVVKWRIADEANISDQYNSCPAILDLILNVGLLRTISEVGPFYPQLMHELIVNLPSDFNDPSVEEYQKELTGGTVPVWPVDGQLLVASLTVKYAILHRIGISNWIPSTHASTISTFLGHFVYLVGTGVKVNVGKFIFKSLNEPH</sequence>
<dbReference type="OrthoDB" id="1102012at2759"/>
<dbReference type="AlphaFoldDB" id="A0A5A7VE32"/>
<dbReference type="EMBL" id="SSTE01001523">
    <property type="protein sequence ID" value="KAA0065347.1"/>
    <property type="molecule type" value="Genomic_DNA"/>
</dbReference>